<evidence type="ECO:0000313" key="5">
    <source>
        <dbReference type="EMBL" id="KAF0041892.1"/>
    </source>
</evidence>
<dbReference type="Gene3D" id="3.40.50.410">
    <property type="entry name" value="von Willebrand factor, type A domain"/>
    <property type="match status" value="1"/>
</dbReference>
<dbReference type="PROSITE" id="PS50234">
    <property type="entry name" value="VWFA"/>
    <property type="match status" value="1"/>
</dbReference>
<evidence type="ECO:0000256" key="1">
    <source>
        <dbReference type="ARBA" id="ARBA00007060"/>
    </source>
</evidence>
<keyword evidence="3" id="KW-0812">Transmembrane</keyword>
<dbReference type="EMBL" id="VEVO01000005">
    <property type="protein sequence ID" value="KAF0041892.1"/>
    <property type="molecule type" value="Genomic_DNA"/>
</dbReference>
<dbReference type="GO" id="GO:0005245">
    <property type="term" value="F:voltage-gated calcium channel activity"/>
    <property type="evidence" value="ECO:0007669"/>
    <property type="project" value="TreeGrafter"/>
</dbReference>
<evidence type="ECO:0000256" key="2">
    <source>
        <dbReference type="SAM" id="MobiDB-lite"/>
    </source>
</evidence>
<organism evidence="5 6">
    <name type="scientific">Scophthalmus maximus</name>
    <name type="common">Turbot</name>
    <name type="synonym">Psetta maxima</name>
    <dbReference type="NCBI Taxonomy" id="52904"/>
    <lineage>
        <taxon>Eukaryota</taxon>
        <taxon>Metazoa</taxon>
        <taxon>Chordata</taxon>
        <taxon>Craniata</taxon>
        <taxon>Vertebrata</taxon>
        <taxon>Euteleostomi</taxon>
        <taxon>Actinopterygii</taxon>
        <taxon>Neopterygii</taxon>
        <taxon>Teleostei</taxon>
        <taxon>Neoteleostei</taxon>
        <taxon>Acanthomorphata</taxon>
        <taxon>Carangaria</taxon>
        <taxon>Pleuronectiformes</taxon>
        <taxon>Pleuronectoidei</taxon>
        <taxon>Scophthalmidae</taxon>
        <taxon>Scophthalmus</taxon>
    </lineage>
</organism>
<dbReference type="FunFam" id="3.40.50.410:FF:000039">
    <property type="entry name" value="VWFA and cache domain-containing protein 1"/>
    <property type="match status" value="1"/>
</dbReference>
<feature type="region of interest" description="Disordered" evidence="2">
    <location>
        <begin position="1325"/>
        <end position="1379"/>
    </location>
</feature>
<dbReference type="PANTHER" id="PTHR10166">
    <property type="entry name" value="VOLTAGE-DEPENDENT CALCIUM CHANNEL SUBUNIT ALPHA-2/DELTA-RELATED"/>
    <property type="match status" value="1"/>
</dbReference>
<keyword evidence="3" id="KW-1133">Transmembrane helix</keyword>
<evidence type="ECO:0000313" key="6">
    <source>
        <dbReference type="Proteomes" id="UP000438429"/>
    </source>
</evidence>
<dbReference type="PANTHER" id="PTHR10166:SF68">
    <property type="entry name" value="VWFA AND CACHE DOMAIN-CONTAINING PROTEIN 1"/>
    <property type="match status" value="1"/>
</dbReference>
<evidence type="ECO:0000259" key="4">
    <source>
        <dbReference type="PROSITE" id="PS50234"/>
    </source>
</evidence>
<feature type="compositionally biased region" description="Polar residues" evidence="2">
    <location>
        <begin position="1349"/>
        <end position="1368"/>
    </location>
</feature>
<evidence type="ECO:0000256" key="3">
    <source>
        <dbReference type="SAM" id="Phobius"/>
    </source>
</evidence>
<keyword evidence="3" id="KW-0472">Membrane</keyword>
<comment type="similarity">
    <text evidence="1">Belongs to the calcium channel subunit alpha-2/delta family.</text>
</comment>
<reference evidence="5 6" key="1">
    <citation type="submission" date="2019-06" db="EMBL/GenBank/DDBJ databases">
        <title>Draft genomes of female and male turbot (Scophthalmus maximus).</title>
        <authorList>
            <person name="Xu H."/>
            <person name="Xu X.-W."/>
            <person name="Shao C."/>
            <person name="Chen S."/>
        </authorList>
    </citation>
    <scope>NUCLEOTIDE SEQUENCE [LARGE SCALE GENOMIC DNA]</scope>
    <source>
        <strain evidence="5">Ysfricsl-2016a</strain>
        <tissue evidence="5">Blood</tissue>
    </source>
</reference>
<feature type="transmembrane region" description="Helical" evidence="3">
    <location>
        <begin position="1249"/>
        <end position="1270"/>
    </location>
</feature>
<dbReference type="Proteomes" id="UP000438429">
    <property type="component" value="Unassembled WGS sequence"/>
</dbReference>
<name>A0A6A4TIL8_SCOMX</name>
<dbReference type="SUPFAM" id="SSF53300">
    <property type="entry name" value="vWA-like"/>
    <property type="match status" value="1"/>
</dbReference>
<sequence length="1429" mass="158899">MARRAAGGSAVSLRHRAPRFHGGSSSLSWGFVLICSALSCGYCGAETEFSILEEAQVLAEQMKKLSSQELGVFTMQSMLLKHSCRVGTCQNLDHGRMFPTNCHGNVGKITCWKHRETFNIKAPGAKTSSFITVLHVQDLTDSPKYQLPKVLFDITAFHLQSYLQINTKPGFDVDKLPIKPRRIFNSFVYTEKTSNGETEVQQLAKKIREKFNRYLDVVNRNKQVVEASYTAHLTSPLTAIQDCCSIPASMMEFDGNFNTNVSKTICCDRLSPTVNSRAFNPGRDLNSVLADNLKSNPGIKWQYFSSEEGIFTVFPAHKFQCKGSYEHRSSPVSDGAVHVCVYPRRPVYVSAVRPQSKHIVVMVDHGASVTETQLQIARDSALVILNAIDEHDKISILSVADTVRSCSLDQCYKSLLSPATSETKRKMSTFISNIKASDAATHHAAGFQKAFQLIRNTTSLSKQSTTTDMVIIYLSSGITSRESSEQEKRATLSVVREENRHLNNSVMILTYALMNEGVTGLKELAFLRDLAEQNSVKYGVDRTADRDRSSMLSPSGSSSGASVLPVVKGSMMVLNQLSNLETTVGRFYINLPNRMIDLAGFSLPYSDPMGDGFIMTASRPCYFGNLLLGVVGVDVNLAYILEDVTYYQDSLASYTFLIDNKVPLLKTVGGKRQKILRRKGKEAKSVKGTKMYVFEELVTGYTLMHPSLTRPYLMTEPPLHTDIIHYENIPGFPAVRQNILSLPLGSQVIAVPVNSSLSWHTNRLRDNSKDAYNVSYAWKLFGVESINYICSQYFIHKRNLVSKVKNLKVRNLEKVQDTSFILCIVYVQPEIPVRQLKNLNTAPSSKLLYHRLDLLGQPSSCLHFKQLATVESPTVMLAAGSFSSPYEHLSQPETKRMVEHYTAYLSDNTRLIANPGLKACLKGPPTETVALVPHFSALTTKVYITSSCFCKYQHAVANPGLITFTGPYLDVGGAGYVVTISHTIHASSSQTAPGYAVAVMGIDFTLRYFYKVLLDLLPICNQDKGNKIRCFIMEDRGYLVAHPTLIDPKGHAPAEQQHITHKEPLVANDILNHPYFVKKNLCNSFSDRTVQRFYKFNTSILGDLTNLVHGSHCSKYRLTRIPGTNAFAGIVNETCDSLAFCACSTVDRLCLNCHRMEQNECECPCECPLEVNECTGNLTNAENRDCFGVLDCEWCMVDSDGKTHLDKPYCALQKECFGGIVGAKSPYADGLGLLDEEVASLNMIKSAPVGPVAGGIMGCIMVLVLAVYAYRHQIHRRSHQHMSPLAAQEMSVRMSNLDNERDERDEDSHEDRGIISNTRFIAAVIERHTHTPERRRRYWGRSGTESDHGYSTMSPQEDSENPPGNNDPLSAGVDVGNHDDDLDLDTPPQTAALLSHKFHPYRHAHTHHHPLHTHHLQAAVTVHSVDAEC</sequence>
<feature type="domain" description="VWFA" evidence="4">
    <location>
        <begin position="358"/>
        <end position="567"/>
    </location>
</feature>
<dbReference type="GO" id="GO:0005891">
    <property type="term" value="C:voltage-gated calcium channel complex"/>
    <property type="evidence" value="ECO:0007669"/>
    <property type="project" value="TreeGrafter"/>
</dbReference>
<protein>
    <recommendedName>
        <fullName evidence="4">VWFA domain-containing protein</fullName>
    </recommendedName>
</protein>
<proteinExistence type="inferred from homology"/>
<gene>
    <name evidence="5" type="ORF">F2P81_005424</name>
</gene>
<dbReference type="InterPro" id="IPR036465">
    <property type="entry name" value="vWFA_dom_sf"/>
</dbReference>
<accession>A0A6A4TIL8</accession>
<dbReference type="InterPro" id="IPR051173">
    <property type="entry name" value="Ca_channel_alpha-2/delta"/>
</dbReference>
<dbReference type="InterPro" id="IPR002035">
    <property type="entry name" value="VWF_A"/>
</dbReference>
<comment type="caution">
    <text evidence="5">The sequence shown here is derived from an EMBL/GenBank/DDBJ whole genome shotgun (WGS) entry which is preliminary data.</text>
</comment>